<keyword evidence="1" id="KW-0614">Plasmid</keyword>
<gene>
    <name evidence="1" type="ORF">Osc7112_6634</name>
</gene>
<evidence type="ECO:0000313" key="1">
    <source>
        <dbReference type="EMBL" id="AFZ10753.1"/>
    </source>
</evidence>
<dbReference type="HOGENOM" id="CLU_2827000_0_0_3"/>
<organism evidence="1 2">
    <name type="scientific">Phormidium nigroviride PCC 7112</name>
    <dbReference type="NCBI Taxonomy" id="179408"/>
    <lineage>
        <taxon>Bacteria</taxon>
        <taxon>Bacillati</taxon>
        <taxon>Cyanobacteriota</taxon>
        <taxon>Cyanophyceae</taxon>
        <taxon>Oscillatoriophycideae</taxon>
        <taxon>Oscillatoriales</taxon>
        <taxon>Oscillatoriaceae</taxon>
        <taxon>Phormidium</taxon>
    </lineage>
</organism>
<accession>K9VRP2</accession>
<dbReference type="KEGG" id="oni:Osc7112_6634"/>
<proteinExistence type="predicted"/>
<protein>
    <submittedName>
        <fullName evidence="1">Uncharacterized protein</fullName>
    </submittedName>
</protein>
<dbReference type="AlphaFoldDB" id="K9VRP2"/>
<evidence type="ECO:0000313" key="2">
    <source>
        <dbReference type="Proteomes" id="UP000010478"/>
    </source>
</evidence>
<dbReference type="Proteomes" id="UP000010478">
    <property type="component" value="Plasmid pOSC7112.02"/>
</dbReference>
<name>K9VRP2_9CYAN</name>
<geneLocation type="plasmid" evidence="1 2">
    <name>pOSC7112.02</name>
</geneLocation>
<reference evidence="1 2" key="1">
    <citation type="submission" date="2012-05" db="EMBL/GenBank/DDBJ databases">
        <title>Finished plasmid 2 of genome of Oscillatoria sp. PCC 7112.</title>
        <authorList>
            <consortium name="US DOE Joint Genome Institute"/>
            <person name="Gugger M."/>
            <person name="Coursin T."/>
            <person name="Rippka R."/>
            <person name="Tandeau De Marsac N."/>
            <person name="Huntemann M."/>
            <person name="Wei C.-L."/>
            <person name="Han J."/>
            <person name="Detter J.C."/>
            <person name="Han C."/>
            <person name="Tapia R."/>
            <person name="Davenport K."/>
            <person name="Daligault H."/>
            <person name="Erkkila T."/>
            <person name="Gu W."/>
            <person name="Munk A.C.C."/>
            <person name="Teshima H."/>
            <person name="Xu Y."/>
            <person name="Chain P."/>
            <person name="Chen A."/>
            <person name="Krypides N."/>
            <person name="Mavromatis K."/>
            <person name="Markowitz V."/>
            <person name="Szeto E."/>
            <person name="Ivanova N."/>
            <person name="Mikhailova N."/>
            <person name="Ovchinnikova G."/>
            <person name="Pagani I."/>
            <person name="Pati A."/>
            <person name="Goodwin L."/>
            <person name="Peters L."/>
            <person name="Pitluck S."/>
            <person name="Woyke T."/>
            <person name="Kerfeld C."/>
        </authorList>
    </citation>
    <scope>NUCLEOTIDE SEQUENCE [LARGE SCALE GENOMIC DNA]</scope>
    <source>
        <strain evidence="1 2">PCC 7112</strain>
        <plasmid evidence="1 2">pOSC7112.02</plasmid>
    </source>
</reference>
<sequence length="66" mass="7258">MPVALLCVPVLASEILFHHSTKTIMIGNLKFVAGQARLYHHQVNIANTKALAQQSSHLLDRDGLQP</sequence>
<dbReference type="EMBL" id="CP003616">
    <property type="protein sequence ID" value="AFZ10753.1"/>
    <property type="molecule type" value="Genomic_DNA"/>
</dbReference>
<keyword evidence="2" id="KW-1185">Reference proteome</keyword>